<accession>W5IJE2</accession>
<reference evidence="8 9" key="1">
    <citation type="submission" date="2012-01" db="EMBL/GenBank/DDBJ databases">
        <title>The Genome Sequence of Scardovia inopinata F0304.</title>
        <authorList>
            <consortium name="The Broad Institute Genome Sequencing Platform"/>
            <person name="Ward D."/>
            <person name="Earl A."/>
            <person name="Feldgarden M."/>
            <person name="Gevers D."/>
            <person name="Young S."/>
            <person name="Zeng Q."/>
            <person name="Koehrsen M."/>
            <person name="Alvarado L."/>
            <person name="Berlin A.M."/>
            <person name="Borenstein D."/>
            <person name="Chapman S.B."/>
            <person name="Chen Z."/>
            <person name="Engels R."/>
            <person name="Freedman E."/>
            <person name="Gellesch M."/>
            <person name="Goldberg J."/>
            <person name="Griggs A."/>
            <person name="Gujja S."/>
            <person name="Heilman E.R."/>
            <person name="Heiman D.I."/>
            <person name="Hepburn T.A."/>
            <person name="Howarth C."/>
            <person name="Jen D."/>
            <person name="Larson L."/>
            <person name="Mehta T."/>
            <person name="Park D."/>
            <person name="Pearson M."/>
            <person name="Richards J."/>
            <person name="Roberts A."/>
            <person name="Saif S."/>
            <person name="Shea T.D."/>
            <person name="Shenoy N."/>
            <person name="Sisk P."/>
            <person name="Stolte C."/>
            <person name="Sykes S.N."/>
            <person name="Walk T."/>
            <person name="White J."/>
            <person name="Yandava C."/>
            <person name="Izard J."/>
            <person name="Baranova O.V."/>
            <person name="Blanton J.M."/>
            <person name="Tanner A.C."/>
            <person name="Dewhirst F."/>
            <person name="Haas B."/>
            <person name="Nusbaum C."/>
            <person name="Birren B."/>
        </authorList>
    </citation>
    <scope>NUCLEOTIDE SEQUENCE [LARGE SCALE GENOMIC DNA]</scope>
    <source>
        <strain evidence="8 9">F0304</strain>
    </source>
</reference>
<evidence type="ECO:0000256" key="5">
    <source>
        <dbReference type="PIRSR" id="PIRSR604254-1"/>
    </source>
</evidence>
<evidence type="ECO:0000256" key="2">
    <source>
        <dbReference type="ARBA" id="ARBA00022692"/>
    </source>
</evidence>
<evidence type="ECO:0000256" key="6">
    <source>
        <dbReference type="SAM" id="MobiDB-lite"/>
    </source>
</evidence>
<evidence type="ECO:0000256" key="7">
    <source>
        <dbReference type="SAM" id="Phobius"/>
    </source>
</evidence>
<feature type="transmembrane region" description="Helical" evidence="7">
    <location>
        <begin position="209"/>
        <end position="231"/>
    </location>
</feature>
<feature type="transmembrane region" description="Helical" evidence="7">
    <location>
        <begin position="122"/>
        <end position="140"/>
    </location>
</feature>
<proteinExistence type="predicted"/>
<feature type="binding site" evidence="5">
    <location>
        <position position="272"/>
    </location>
    <ligand>
        <name>Zn(2+)</name>
        <dbReference type="ChEBI" id="CHEBI:29105"/>
    </ligand>
</feature>
<evidence type="ECO:0000313" key="8">
    <source>
        <dbReference type="EMBL" id="EFG26972.2"/>
    </source>
</evidence>
<dbReference type="AlphaFoldDB" id="W5IJE2"/>
<keyword evidence="2 7" id="KW-0812">Transmembrane</keyword>
<dbReference type="RefSeq" id="WP_231287962.1">
    <property type="nucleotide sequence ID" value="NZ_GG770225.1"/>
</dbReference>
<name>W5IJE2_SCAIO</name>
<evidence type="ECO:0000256" key="4">
    <source>
        <dbReference type="ARBA" id="ARBA00023136"/>
    </source>
</evidence>
<dbReference type="GO" id="GO:0046872">
    <property type="term" value="F:metal ion binding"/>
    <property type="evidence" value="ECO:0007669"/>
    <property type="project" value="UniProtKB-KW"/>
</dbReference>
<keyword evidence="9" id="KW-1185">Reference proteome</keyword>
<gene>
    <name evidence="8" type="ORF">HMPREF9020_00603</name>
</gene>
<dbReference type="HOGENOM" id="CLU_051078_2_2_11"/>
<dbReference type="eggNOG" id="COG1272">
    <property type="taxonomic scope" value="Bacteria"/>
</dbReference>
<sequence length="300" mass="33110">MTASDDSTDIIETTQPSTDDPEVSNQAVQQVVRARIANEQAKADAIRMKARAKADRILAKGEYKASIIEQKARGSYKKKVRLDVHGRPKPLLRGWIHLVTAPLALAAGIVLICLAPSAGLKWACAVFMTSSLILFTNSAIYHVGDWSTKVTGVLRRIDHMNIFLLIAGTYTPISFALSSGMRNIIIATMWIFTTIALIIHVIWINAPRWLYTSTYIVFGVSGVAFLRFFWLSPYAGPAVVWLIVAGGICYIGGAIVYMLRKPDPWPMVFGFHEIFHTGTVLGYACHVVAIYFVVVALMHA</sequence>
<organism evidence="8 9">
    <name type="scientific">Scardovia inopinata F0304</name>
    <dbReference type="NCBI Taxonomy" id="641146"/>
    <lineage>
        <taxon>Bacteria</taxon>
        <taxon>Bacillati</taxon>
        <taxon>Actinomycetota</taxon>
        <taxon>Actinomycetes</taxon>
        <taxon>Bifidobacteriales</taxon>
        <taxon>Bifidobacteriaceae</taxon>
        <taxon>Scardovia</taxon>
    </lineage>
</organism>
<dbReference type="Proteomes" id="UP000005777">
    <property type="component" value="Unassembled WGS sequence"/>
</dbReference>
<keyword evidence="5" id="KW-0479">Metal-binding</keyword>
<feature type="transmembrane region" description="Helical" evidence="7">
    <location>
        <begin position="238"/>
        <end position="260"/>
    </location>
</feature>
<feature type="binding site" evidence="5">
    <location>
        <position position="142"/>
    </location>
    <ligand>
        <name>Zn(2+)</name>
        <dbReference type="ChEBI" id="CHEBI:29105"/>
    </ligand>
</feature>
<dbReference type="GO" id="GO:0016020">
    <property type="term" value="C:membrane"/>
    <property type="evidence" value="ECO:0007669"/>
    <property type="project" value="UniProtKB-SubCell"/>
</dbReference>
<dbReference type="EMBL" id="ADCX01000003">
    <property type="protein sequence ID" value="EFG26972.2"/>
    <property type="molecule type" value="Genomic_DNA"/>
</dbReference>
<feature type="transmembrane region" description="Helical" evidence="7">
    <location>
        <begin position="280"/>
        <end position="298"/>
    </location>
</feature>
<dbReference type="Pfam" id="PF03006">
    <property type="entry name" value="HlyIII"/>
    <property type="match status" value="1"/>
</dbReference>
<dbReference type="PANTHER" id="PTHR20855">
    <property type="entry name" value="ADIPOR/PROGESTIN RECEPTOR-RELATED"/>
    <property type="match status" value="1"/>
</dbReference>
<comment type="caution">
    <text evidence="8">The sequence shown here is derived from an EMBL/GenBank/DDBJ whole genome shotgun (WGS) entry which is preliminary data.</text>
</comment>
<feature type="binding site" evidence="5">
    <location>
        <position position="276"/>
    </location>
    <ligand>
        <name>Zn(2+)</name>
        <dbReference type="ChEBI" id="CHEBI:29105"/>
    </ligand>
</feature>
<evidence type="ECO:0000256" key="1">
    <source>
        <dbReference type="ARBA" id="ARBA00004141"/>
    </source>
</evidence>
<dbReference type="PANTHER" id="PTHR20855:SF3">
    <property type="entry name" value="LD03007P"/>
    <property type="match status" value="1"/>
</dbReference>
<comment type="subcellular location">
    <subcellularLocation>
        <location evidence="1">Membrane</location>
        <topology evidence="1">Multi-pass membrane protein</topology>
    </subcellularLocation>
</comment>
<feature type="transmembrane region" description="Helical" evidence="7">
    <location>
        <begin position="184"/>
        <end position="203"/>
    </location>
</feature>
<dbReference type="InterPro" id="IPR004254">
    <property type="entry name" value="AdipoR/HlyIII-related"/>
</dbReference>
<evidence type="ECO:0000313" key="9">
    <source>
        <dbReference type="Proteomes" id="UP000005777"/>
    </source>
</evidence>
<evidence type="ECO:0000256" key="3">
    <source>
        <dbReference type="ARBA" id="ARBA00022989"/>
    </source>
</evidence>
<feature type="region of interest" description="Disordered" evidence="6">
    <location>
        <begin position="1"/>
        <end position="24"/>
    </location>
</feature>
<protein>
    <submittedName>
        <fullName evidence="8">Hemolysin III family channel protein</fullName>
    </submittedName>
</protein>
<feature type="transmembrane region" description="Helical" evidence="7">
    <location>
        <begin position="160"/>
        <end position="177"/>
    </location>
</feature>
<feature type="transmembrane region" description="Helical" evidence="7">
    <location>
        <begin position="95"/>
        <end position="115"/>
    </location>
</feature>
<keyword evidence="3 7" id="KW-1133">Transmembrane helix</keyword>
<keyword evidence="4 7" id="KW-0472">Membrane</keyword>
<keyword evidence="5" id="KW-0862">Zinc</keyword>